<evidence type="ECO:0000313" key="3">
    <source>
        <dbReference type="Proteomes" id="UP000746471"/>
    </source>
</evidence>
<comment type="caution">
    <text evidence="2">The sequence shown here is derived from an EMBL/GenBank/DDBJ whole genome shotgun (WGS) entry which is preliminary data.</text>
</comment>
<dbReference type="PRINTS" id="PR00598">
    <property type="entry name" value="HTHMARR"/>
</dbReference>
<organism evidence="2 3">
    <name type="scientific">Fusibacter paucivorans</name>
    <dbReference type="NCBI Taxonomy" id="76009"/>
    <lineage>
        <taxon>Bacteria</taxon>
        <taxon>Bacillati</taxon>
        <taxon>Bacillota</taxon>
        <taxon>Clostridia</taxon>
        <taxon>Eubacteriales</taxon>
        <taxon>Eubacteriales Family XII. Incertae Sedis</taxon>
        <taxon>Fusibacter</taxon>
    </lineage>
</organism>
<dbReference type="InterPro" id="IPR039422">
    <property type="entry name" value="MarR/SlyA-like"/>
</dbReference>
<accession>A0ABS5PSP1</accession>
<dbReference type="EMBL" id="JAHBCL010000022">
    <property type="protein sequence ID" value="MBS7527566.1"/>
    <property type="molecule type" value="Genomic_DNA"/>
</dbReference>
<dbReference type="InterPro" id="IPR036390">
    <property type="entry name" value="WH_DNA-bd_sf"/>
</dbReference>
<evidence type="ECO:0000259" key="1">
    <source>
        <dbReference type="PROSITE" id="PS50995"/>
    </source>
</evidence>
<dbReference type="InterPro" id="IPR036388">
    <property type="entry name" value="WH-like_DNA-bd_sf"/>
</dbReference>
<evidence type="ECO:0000313" key="2">
    <source>
        <dbReference type="EMBL" id="MBS7527566.1"/>
    </source>
</evidence>
<dbReference type="Proteomes" id="UP000746471">
    <property type="component" value="Unassembled WGS sequence"/>
</dbReference>
<dbReference type="PROSITE" id="PS50995">
    <property type="entry name" value="HTH_MARR_2"/>
    <property type="match status" value="1"/>
</dbReference>
<dbReference type="PANTHER" id="PTHR33164:SF43">
    <property type="entry name" value="HTH-TYPE TRANSCRIPTIONAL REPRESSOR YETL"/>
    <property type="match status" value="1"/>
</dbReference>
<dbReference type="InterPro" id="IPR000835">
    <property type="entry name" value="HTH_MarR-typ"/>
</dbReference>
<keyword evidence="3" id="KW-1185">Reference proteome</keyword>
<reference evidence="2 3" key="1">
    <citation type="submission" date="2021-05" db="EMBL/GenBank/DDBJ databases">
        <title>Fusibacter ferrireducens sp. nov., an anaerobic, sulfur- and Fe-reducing bacterium isolated from the mangrove sediment.</title>
        <authorList>
            <person name="Qiu D."/>
        </authorList>
    </citation>
    <scope>NUCLEOTIDE SEQUENCE [LARGE SCALE GENOMIC DNA]</scope>
    <source>
        <strain evidence="2 3">DSM 12116</strain>
    </source>
</reference>
<gene>
    <name evidence="2" type="ORF">KHM83_12850</name>
</gene>
<name>A0ABS5PSP1_9FIRM</name>
<dbReference type="PANTHER" id="PTHR33164">
    <property type="entry name" value="TRANSCRIPTIONAL REGULATOR, MARR FAMILY"/>
    <property type="match status" value="1"/>
</dbReference>
<proteinExistence type="predicted"/>
<dbReference type="SMART" id="SM00347">
    <property type="entry name" value="HTH_MARR"/>
    <property type="match status" value="1"/>
</dbReference>
<dbReference type="RefSeq" id="WP_213237428.1">
    <property type="nucleotide sequence ID" value="NZ_JAHBCL010000022.1"/>
</dbReference>
<protein>
    <submittedName>
        <fullName evidence="2">MarR family transcriptional regulator</fullName>
    </submittedName>
</protein>
<sequence length="136" mass="15682">MKESLREALERLLTLKGECTFQIFNDLNAGQITMTQLNYLKYVDQLHETTISELSESLNLSKPTVTETIKKLQRCDLVHKRQCQADGRKYYIELTDKGEKLAHMEQLSVVRLAEKITLELDEEAVQKLIEALEGLK</sequence>
<dbReference type="SUPFAM" id="SSF46785">
    <property type="entry name" value="Winged helix' DNA-binding domain"/>
    <property type="match status" value="1"/>
</dbReference>
<dbReference type="Pfam" id="PF01047">
    <property type="entry name" value="MarR"/>
    <property type="match status" value="1"/>
</dbReference>
<dbReference type="InterPro" id="IPR011991">
    <property type="entry name" value="ArsR-like_HTH"/>
</dbReference>
<dbReference type="CDD" id="cd00090">
    <property type="entry name" value="HTH_ARSR"/>
    <property type="match status" value="1"/>
</dbReference>
<feature type="domain" description="HTH marR-type" evidence="1">
    <location>
        <begin position="1"/>
        <end position="136"/>
    </location>
</feature>
<dbReference type="Gene3D" id="1.10.10.10">
    <property type="entry name" value="Winged helix-like DNA-binding domain superfamily/Winged helix DNA-binding domain"/>
    <property type="match status" value="1"/>
</dbReference>